<feature type="chain" id="PRO_5040148883" evidence="1">
    <location>
        <begin position="19"/>
        <end position="164"/>
    </location>
</feature>
<dbReference type="SUPFAM" id="SSF56436">
    <property type="entry name" value="C-type lectin-like"/>
    <property type="match status" value="1"/>
</dbReference>
<dbReference type="InterPro" id="IPR001304">
    <property type="entry name" value="C-type_lectin-like"/>
</dbReference>
<keyword evidence="1" id="KW-0732">Signal</keyword>
<dbReference type="PROSITE" id="PS50041">
    <property type="entry name" value="C_TYPE_LECTIN_2"/>
    <property type="match status" value="1"/>
</dbReference>
<keyword evidence="4" id="KW-1185">Reference proteome</keyword>
<evidence type="ECO:0000313" key="3">
    <source>
        <dbReference type="EMBL" id="KAJ8024585.1"/>
    </source>
</evidence>
<dbReference type="PANTHER" id="PTHR22803">
    <property type="entry name" value="MANNOSE, PHOSPHOLIPASE, LECTIN RECEPTOR RELATED"/>
    <property type="match status" value="1"/>
</dbReference>
<proteinExistence type="predicted"/>
<evidence type="ECO:0000256" key="1">
    <source>
        <dbReference type="SAM" id="SignalP"/>
    </source>
</evidence>
<feature type="signal peptide" evidence="1">
    <location>
        <begin position="1"/>
        <end position="18"/>
    </location>
</feature>
<dbReference type="OrthoDB" id="6054076at2759"/>
<dbReference type="InterPro" id="IPR050111">
    <property type="entry name" value="C-type_lectin/snaclec_domain"/>
</dbReference>
<dbReference type="AlphaFoldDB" id="A0A9Q0YNK4"/>
<dbReference type="Pfam" id="PF00059">
    <property type="entry name" value="Lectin_C"/>
    <property type="match status" value="1"/>
</dbReference>
<accession>A0A9Q0YNK4</accession>
<protein>
    <submittedName>
        <fullName evidence="3">Aggrecan core protein</fullName>
    </submittedName>
</protein>
<sequence>MVLLSVIVYLVLNGIATTTKIKGNFHCTKPPKECTDCVEWNGSLYNFINTTQSYENSSMICQHKSNDTHLVYIESKEENEFVTRMLATFGSRVTPWIGLSDGKSEGNWTWGNHRAEYFNWDHGEPNGERGENNVIINLVHDGKWYDVPPGWHCPTVCEKKLHAR</sequence>
<evidence type="ECO:0000313" key="4">
    <source>
        <dbReference type="Proteomes" id="UP001152320"/>
    </source>
</evidence>
<dbReference type="SMART" id="SM00034">
    <property type="entry name" value="CLECT"/>
    <property type="match status" value="1"/>
</dbReference>
<organism evidence="3 4">
    <name type="scientific">Holothuria leucospilota</name>
    <name type="common">Black long sea cucumber</name>
    <name type="synonym">Mertensiothuria leucospilota</name>
    <dbReference type="NCBI Taxonomy" id="206669"/>
    <lineage>
        <taxon>Eukaryota</taxon>
        <taxon>Metazoa</taxon>
        <taxon>Echinodermata</taxon>
        <taxon>Eleutherozoa</taxon>
        <taxon>Echinozoa</taxon>
        <taxon>Holothuroidea</taxon>
        <taxon>Aspidochirotacea</taxon>
        <taxon>Aspidochirotida</taxon>
        <taxon>Holothuriidae</taxon>
        <taxon>Holothuria</taxon>
    </lineage>
</organism>
<dbReference type="InterPro" id="IPR016187">
    <property type="entry name" value="CTDL_fold"/>
</dbReference>
<gene>
    <name evidence="3" type="ORF">HOLleu_34529</name>
</gene>
<dbReference type="Gene3D" id="3.10.100.10">
    <property type="entry name" value="Mannose-Binding Protein A, subunit A"/>
    <property type="match status" value="1"/>
</dbReference>
<dbReference type="Proteomes" id="UP001152320">
    <property type="component" value="Chromosome 18"/>
</dbReference>
<feature type="domain" description="C-type lectin" evidence="2">
    <location>
        <begin position="40"/>
        <end position="158"/>
    </location>
</feature>
<dbReference type="CDD" id="cd00037">
    <property type="entry name" value="CLECT"/>
    <property type="match status" value="1"/>
</dbReference>
<dbReference type="InterPro" id="IPR016186">
    <property type="entry name" value="C-type_lectin-like/link_sf"/>
</dbReference>
<reference evidence="3" key="1">
    <citation type="submission" date="2021-10" db="EMBL/GenBank/DDBJ databases">
        <title>Tropical sea cucumber genome reveals ecological adaptation and Cuvierian tubules defense mechanism.</title>
        <authorList>
            <person name="Chen T."/>
        </authorList>
    </citation>
    <scope>NUCLEOTIDE SEQUENCE</scope>
    <source>
        <strain evidence="3">Nanhai2018</strain>
        <tissue evidence="3">Muscle</tissue>
    </source>
</reference>
<evidence type="ECO:0000259" key="2">
    <source>
        <dbReference type="PROSITE" id="PS50041"/>
    </source>
</evidence>
<name>A0A9Q0YNK4_HOLLE</name>
<dbReference type="EMBL" id="JAIZAY010000018">
    <property type="protein sequence ID" value="KAJ8024585.1"/>
    <property type="molecule type" value="Genomic_DNA"/>
</dbReference>
<comment type="caution">
    <text evidence="3">The sequence shown here is derived from an EMBL/GenBank/DDBJ whole genome shotgun (WGS) entry which is preliminary data.</text>
</comment>